<accession>A0A7U2HVR0</accession>
<evidence type="ECO:0000313" key="2">
    <source>
        <dbReference type="Proteomes" id="UP000663193"/>
    </source>
</evidence>
<dbReference type="Proteomes" id="UP000663193">
    <property type="component" value="Chromosome 1"/>
</dbReference>
<organism evidence="1 2">
    <name type="scientific">Phaeosphaeria nodorum (strain SN15 / ATCC MYA-4574 / FGSC 10173)</name>
    <name type="common">Glume blotch fungus</name>
    <name type="synonym">Parastagonospora nodorum</name>
    <dbReference type="NCBI Taxonomy" id="321614"/>
    <lineage>
        <taxon>Eukaryota</taxon>
        <taxon>Fungi</taxon>
        <taxon>Dikarya</taxon>
        <taxon>Ascomycota</taxon>
        <taxon>Pezizomycotina</taxon>
        <taxon>Dothideomycetes</taxon>
        <taxon>Pleosporomycetidae</taxon>
        <taxon>Pleosporales</taxon>
        <taxon>Pleosporineae</taxon>
        <taxon>Phaeosphaeriaceae</taxon>
        <taxon>Parastagonospora</taxon>
    </lineage>
</organism>
<dbReference type="VEuPathDB" id="FungiDB:JI435_425350"/>
<dbReference type="AlphaFoldDB" id="A0A7U2HVR0"/>
<keyword evidence="2" id="KW-1185">Reference proteome</keyword>
<dbReference type="EMBL" id="CP069023">
    <property type="protein sequence ID" value="QRC90436.1"/>
    <property type="molecule type" value="Genomic_DNA"/>
</dbReference>
<proteinExistence type="predicted"/>
<evidence type="ECO:0000313" key="1">
    <source>
        <dbReference type="EMBL" id="QRC90436.1"/>
    </source>
</evidence>
<gene>
    <name evidence="1" type="ORF">JI435_425350</name>
</gene>
<name>A0A7U2HVR0_PHANO</name>
<sequence length="86" mass="9722">MRTLVQTKGGWALVKLGRGTETEMPRGWMILEVVQRDMRNAMGREEPLLMHLYSRHDDGLSQGKCMPDMRHAADWTAAPLPRAGTC</sequence>
<reference evidence="2" key="1">
    <citation type="journal article" date="2021" name="BMC Genomics">
        <title>Chromosome-level genome assembly and manually-curated proteome of model necrotroph Parastagonospora nodorum Sn15 reveals a genome-wide trove of candidate effector homologs, and redundancy of virulence-related functions within an accessory chromosome.</title>
        <authorList>
            <person name="Bertazzoni S."/>
            <person name="Jones D.A.B."/>
            <person name="Phan H.T."/>
            <person name="Tan K.-C."/>
            <person name="Hane J.K."/>
        </authorList>
    </citation>
    <scope>NUCLEOTIDE SEQUENCE [LARGE SCALE GENOMIC DNA]</scope>
    <source>
        <strain evidence="2">SN15 / ATCC MYA-4574 / FGSC 10173)</strain>
    </source>
</reference>
<protein>
    <submittedName>
        <fullName evidence="1">Uncharacterized protein</fullName>
    </submittedName>
</protein>